<protein>
    <submittedName>
        <fullName evidence="2">Uncharacterized protein</fullName>
    </submittedName>
</protein>
<feature type="region of interest" description="Disordered" evidence="1">
    <location>
        <begin position="117"/>
        <end position="141"/>
    </location>
</feature>
<gene>
    <name evidence="2" type="ORF">L3X38_042389</name>
</gene>
<comment type="caution">
    <text evidence="2">The sequence shown here is derived from an EMBL/GenBank/DDBJ whole genome shotgun (WGS) entry which is preliminary data.</text>
</comment>
<organism evidence="2 3">
    <name type="scientific">Prunus dulcis</name>
    <name type="common">Almond</name>
    <name type="synonym">Amygdalus dulcis</name>
    <dbReference type="NCBI Taxonomy" id="3755"/>
    <lineage>
        <taxon>Eukaryota</taxon>
        <taxon>Viridiplantae</taxon>
        <taxon>Streptophyta</taxon>
        <taxon>Embryophyta</taxon>
        <taxon>Tracheophyta</taxon>
        <taxon>Spermatophyta</taxon>
        <taxon>Magnoliopsida</taxon>
        <taxon>eudicotyledons</taxon>
        <taxon>Gunneridae</taxon>
        <taxon>Pentapetalae</taxon>
        <taxon>rosids</taxon>
        <taxon>fabids</taxon>
        <taxon>Rosales</taxon>
        <taxon>Rosaceae</taxon>
        <taxon>Amygdaloideae</taxon>
        <taxon>Amygdaleae</taxon>
        <taxon>Prunus</taxon>
    </lineage>
</organism>
<feature type="compositionally biased region" description="Polar residues" evidence="1">
    <location>
        <begin position="1"/>
        <end position="17"/>
    </location>
</feature>
<keyword evidence="3" id="KW-1185">Reference proteome</keyword>
<accession>A0AAD4UUG8</accession>
<name>A0AAD4UUG8_PRUDU</name>
<dbReference type="AlphaFoldDB" id="A0AAD4UUG8"/>
<evidence type="ECO:0000256" key="1">
    <source>
        <dbReference type="SAM" id="MobiDB-lite"/>
    </source>
</evidence>
<dbReference type="Proteomes" id="UP001054821">
    <property type="component" value="Chromosome 8"/>
</dbReference>
<feature type="region of interest" description="Disordered" evidence="1">
    <location>
        <begin position="1"/>
        <end position="38"/>
    </location>
</feature>
<proteinExistence type="predicted"/>
<sequence length="141" mass="15508">MNYNGYDSYGSNSQSIGQHGDHNHYGQYKFTHQGGPNNHYDSSSQFGGQYGGHNCIGDQNGLNDQHGFGGQTNQVHGANTFTHIAKTVPPIRAMSLIIIPTLRLYWPPLPNSWLSGGTPCTQKKKDQKFLPSTASAEKRET</sequence>
<dbReference type="EMBL" id="JAJFAZ020000008">
    <property type="protein sequence ID" value="KAI5313215.1"/>
    <property type="molecule type" value="Genomic_DNA"/>
</dbReference>
<evidence type="ECO:0000313" key="2">
    <source>
        <dbReference type="EMBL" id="KAI5313215.1"/>
    </source>
</evidence>
<reference evidence="2 3" key="1">
    <citation type="journal article" date="2022" name="G3 (Bethesda)">
        <title>Whole-genome sequence and methylome profiling of the almond [Prunus dulcis (Mill.) D.A. Webb] cultivar 'Nonpareil'.</title>
        <authorList>
            <person name="D'Amico-Willman K.M."/>
            <person name="Ouma W.Z."/>
            <person name="Meulia T."/>
            <person name="Sideli G.M."/>
            <person name="Gradziel T.M."/>
            <person name="Fresnedo-Ramirez J."/>
        </authorList>
    </citation>
    <scope>NUCLEOTIDE SEQUENCE [LARGE SCALE GENOMIC DNA]</scope>
    <source>
        <strain evidence="2">Clone GOH B32 T37-40</strain>
    </source>
</reference>
<evidence type="ECO:0000313" key="3">
    <source>
        <dbReference type="Proteomes" id="UP001054821"/>
    </source>
</evidence>